<keyword evidence="2" id="KW-1185">Reference proteome</keyword>
<evidence type="ECO:0000313" key="1">
    <source>
        <dbReference type="EMBL" id="SFE62505.1"/>
    </source>
</evidence>
<accession>A0A1I2C2P8</accession>
<dbReference type="InterPro" id="IPR027417">
    <property type="entry name" value="P-loop_NTPase"/>
</dbReference>
<evidence type="ECO:0000313" key="2">
    <source>
        <dbReference type="Proteomes" id="UP000199516"/>
    </source>
</evidence>
<dbReference type="SUPFAM" id="SSF52540">
    <property type="entry name" value="P-loop containing nucleoside triphosphate hydrolases"/>
    <property type="match status" value="1"/>
</dbReference>
<dbReference type="EMBL" id="FONT01000002">
    <property type="protein sequence ID" value="SFE62505.1"/>
    <property type="molecule type" value="Genomic_DNA"/>
</dbReference>
<dbReference type="Gene3D" id="3.40.50.300">
    <property type="entry name" value="P-loop containing nucleotide triphosphate hydrolases"/>
    <property type="match status" value="1"/>
</dbReference>
<dbReference type="STRING" id="930128.SAMN05192532_102653"/>
<sequence length="213" mass="24820">MPIICVEGPPAVGKTTVSLELEDTYSCYTIPAVNLKTLQLHDMGLMGWQELCEEQMERWELAVRKSAEHAVVVLDGDIFWPLFLCGFINSPYKTQINDMFQQAFMEKKLGIPDRYFYLYASEQTLRRRAVTTLSPSITYTTALEDLFYEHRGFYRRFSRAFPGSVYEIQAAHERKAAQQIMKNIPSFPWDRGNIEKFQCIKQHSLRNIRESLD</sequence>
<name>A0A1I2C2P8_9BACI</name>
<reference evidence="1 2" key="1">
    <citation type="submission" date="2016-10" db="EMBL/GenBank/DDBJ databases">
        <authorList>
            <person name="de Groot N.N."/>
        </authorList>
    </citation>
    <scope>NUCLEOTIDE SEQUENCE [LARGE SCALE GENOMIC DNA]</scope>
    <source>
        <strain evidence="1 2">DSM 23995</strain>
    </source>
</reference>
<dbReference type="Proteomes" id="UP000199516">
    <property type="component" value="Unassembled WGS sequence"/>
</dbReference>
<proteinExistence type="predicted"/>
<dbReference type="RefSeq" id="WP_091659519.1">
    <property type="nucleotide sequence ID" value="NZ_FONT01000002.1"/>
</dbReference>
<protein>
    <submittedName>
        <fullName evidence="1">Uncharacterized protein</fullName>
    </submittedName>
</protein>
<organism evidence="1 2">
    <name type="scientific">Alteribacillus iranensis</name>
    <dbReference type="NCBI Taxonomy" id="930128"/>
    <lineage>
        <taxon>Bacteria</taxon>
        <taxon>Bacillati</taxon>
        <taxon>Bacillota</taxon>
        <taxon>Bacilli</taxon>
        <taxon>Bacillales</taxon>
        <taxon>Bacillaceae</taxon>
        <taxon>Alteribacillus</taxon>
    </lineage>
</organism>
<dbReference type="OrthoDB" id="8281890at2"/>
<dbReference type="AlphaFoldDB" id="A0A1I2C2P8"/>
<gene>
    <name evidence="1" type="ORF">SAMN05192532_102653</name>
</gene>